<protein>
    <submittedName>
        <fullName evidence="3">Uncharacterized protein</fullName>
    </submittedName>
</protein>
<keyword evidence="4" id="KW-1185">Reference proteome</keyword>
<gene>
    <name evidence="3" type="ORF">BT63DRAFT_12192</name>
</gene>
<reference evidence="3" key="1">
    <citation type="journal article" date="2020" name="Stud. Mycol.">
        <title>101 Dothideomycetes genomes: a test case for predicting lifestyles and emergence of pathogens.</title>
        <authorList>
            <person name="Haridas S."/>
            <person name="Albert R."/>
            <person name="Binder M."/>
            <person name="Bloem J."/>
            <person name="Labutti K."/>
            <person name="Salamov A."/>
            <person name="Andreopoulos B."/>
            <person name="Baker S."/>
            <person name="Barry K."/>
            <person name="Bills G."/>
            <person name="Bluhm B."/>
            <person name="Cannon C."/>
            <person name="Castanera R."/>
            <person name="Culley D."/>
            <person name="Daum C."/>
            <person name="Ezra D."/>
            <person name="Gonzalez J."/>
            <person name="Henrissat B."/>
            <person name="Kuo A."/>
            <person name="Liang C."/>
            <person name="Lipzen A."/>
            <person name="Lutzoni F."/>
            <person name="Magnuson J."/>
            <person name="Mondo S."/>
            <person name="Nolan M."/>
            <person name="Ohm R."/>
            <person name="Pangilinan J."/>
            <person name="Park H.-J."/>
            <person name="Ramirez L."/>
            <person name="Alfaro M."/>
            <person name="Sun H."/>
            <person name="Tritt A."/>
            <person name="Yoshinaga Y."/>
            <person name="Zwiers L.-H."/>
            <person name="Turgeon B."/>
            <person name="Goodwin S."/>
            <person name="Spatafora J."/>
            <person name="Crous P."/>
            <person name="Grigoriev I."/>
        </authorList>
    </citation>
    <scope>NUCLEOTIDE SEQUENCE</scope>
    <source>
        <strain evidence="3">CBS 115976</strain>
    </source>
</reference>
<name>A0A6A6USW0_9PEZI</name>
<dbReference type="EMBL" id="MU004230">
    <property type="protein sequence ID" value="KAF2674501.1"/>
    <property type="molecule type" value="Genomic_DNA"/>
</dbReference>
<feature type="region of interest" description="Disordered" evidence="1">
    <location>
        <begin position="20"/>
        <end position="60"/>
    </location>
</feature>
<feature type="compositionally biased region" description="Pro residues" evidence="1">
    <location>
        <begin position="111"/>
        <end position="133"/>
    </location>
</feature>
<feature type="compositionally biased region" description="Polar residues" evidence="1">
    <location>
        <begin position="97"/>
        <end position="107"/>
    </location>
</feature>
<evidence type="ECO:0000313" key="4">
    <source>
        <dbReference type="Proteomes" id="UP000799302"/>
    </source>
</evidence>
<evidence type="ECO:0000313" key="3">
    <source>
        <dbReference type="EMBL" id="KAF2674501.1"/>
    </source>
</evidence>
<accession>A0A6A6USW0</accession>
<feature type="compositionally biased region" description="Pro residues" evidence="1">
    <location>
        <begin position="85"/>
        <end position="96"/>
    </location>
</feature>
<feature type="region of interest" description="Disordered" evidence="1">
    <location>
        <begin position="78"/>
        <end position="146"/>
    </location>
</feature>
<sequence>MKILLPLPLLPILARAAAVNAPSPPQAPSQGALPQGAAPSVPAIKPDVPGGGTYTGTFTRTFTAPSFSAPAYSAPTFSAPSLPSDHPPLPSIPPAQTPKSLPWSTYKPSAPAAPPAAPSPASPSAPAALPAPPAAHTSAAPAPSLTHATPIAPAISTDSGYIGPSSPTSIAAAPAPNPVNSARLPSATDTIPLAQCIAGGSKSGAWAPFVVAHTGSDGQCPVDAAANIFWAIDAEGIGCCPQNNYLSTAVAGQFACCPCGSSCAGLPPQALQDWSLASGNLLIGGNTITAALGSPGSSATAAALGAIPPGVRTQTTATRVLYSTFRGTTCVAGAGGVVSCGLTTAVVPTATAFGVVTRNGAVAKARATGGAVVVGVVGVVGAMGGLGSWGW</sequence>
<feature type="signal peptide" evidence="2">
    <location>
        <begin position="1"/>
        <end position="16"/>
    </location>
</feature>
<evidence type="ECO:0000256" key="2">
    <source>
        <dbReference type="SAM" id="SignalP"/>
    </source>
</evidence>
<feature type="compositionally biased region" description="Low complexity" evidence="1">
    <location>
        <begin position="28"/>
        <end position="39"/>
    </location>
</feature>
<feature type="chain" id="PRO_5025345828" evidence="2">
    <location>
        <begin position="17"/>
        <end position="391"/>
    </location>
</feature>
<keyword evidence="2" id="KW-0732">Signal</keyword>
<evidence type="ECO:0000256" key="1">
    <source>
        <dbReference type="SAM" id="MobiDB-lite"/>
    </source>
</evidence>
<proteinExistence type="predicted"/>
<feature type="compositionally biased region" description="Low complexity" evidence="1">
    <location>
        <begin position="134"/>
        <end position="144"/>
    </location>
</feature>
<dbReference type="AlphaFoldDB" id="A0A6A6USW0"/>
<organism evidence="3 4">
    <name type="scientific">Microthyrium microscopicum</name>
    <dbReference type="NCBI Taxonomy" id="703497"/>
    <lineage>
        <taxon>Eukaryota</taxon>
        <taxon>Fungi</taxon>
        <taxon>Dikarya</taxon>
        <taxon>Ascomycota</taxon>
        <taxon>Pezizomycotina</taxon>
        <taxon>Dothideomycetes</taxon>
        <taxon>Dothideomycetes incertae sedis</taxon>
        <taxon>Microthyriales</taxon>
        <taxon>Microthyriaceae</taxon>
        <taxon>Microthyrium</taxon>
    </lineage>
</organism>
<dbReference type="Proteomes" id="UP000799302">
    <property type="component" value="Unassembled WGS sequence"/>
</dbReference>